<dbReference type="Proteomes" id="UP000276834">
    <property type="component" value="Unassembled WGS sequence"/>
</dbReference>
<dbReference type="SMART" id="SM00249">
    <property type="entry name" value="PHD"/>
    <property type="match status" value="3"/>
</dbReference>
<dbReference type="SMART" id="SM00184">
    <property type="entry name" value="RING"/>
    <property type="match status" value="2"/>
</dbReference>
<dbReference type="OrthoDB" id="512616at2759"/>
<dbReference type="GO" id="GO:0005634">
    <property type="term" value="C:nucleus"/>
    <property type="evidence" value="ECO:0007669"/>
    <property type="project" value="TreeGrafter"/>
</dbReference>
<evidence type="ECO:0000313" key="8">
    <source>
        <dbReference type="EMBL" id="RLV63540.1"/>
    </source>
</evidence>
<accession>A0A3L8Q8A3</accession>
<dbReference type="CDD" id="cd16448">
    <property type="entry name" value="RING-H2"/>
    <property type="match status" value="1"/>
</dbReference>
<feature type="domain" description="PHD-type" evidence="7">
    <location>
        <begin position="1"/>
        <end position="57"/>
    </location>
</feature>
<keyword evidence="1" id="KW-0479">Metal-binding</keyword>
<feature type="region of interest" description="Disordered" evidence="5">
    <location>
        <begin position="294"/>
        <end position="549"/>
    </location>
</feature>
<evidence type="ECO:0008006" key="10">
    <source>
        <dbReference type="Google" id="ProtNLM"/>
    </source>
</evidence>
<keyword evidence="9" id="KW-1185">Reference proteome</keyword>
<comment type="caution">
    <text evidence="8">The sequence shown here is derived from an EMBL/GenBank/DDBJ whole genome shotgun (WGS) entry which is preliminary data.</text>
</comment>
<dbReference type="SUPFAM" id="SSF57903">
    <property type="entry name" value="FYVE/PHD zinc finger"/>
    <property type="match status" value="2"/>
</dbReference>
<evidence type="ECO:0000259" key="7">
    <source>
        <dbReference type="PROSITE" id="PS51805"/>
    </source>
</evidence>
<dbReference type="AlphaFoldDB" id="A0A3L8Q8A3"/>
<feature type="compositionally biased region" description="Low complexity" evidence="5">
    <location>
        <begin position="307"/>
        <end position="333"/>
    </location>
</feature>
<evidence type="ECO:0000256" key="1">
    <source>
        <dbReference type="ARBA" id="ARBA00022723"/>
    </source>
</evidence>
<evidence type="ECO:0000256" key="2">
    <source>
        <dbReference type="ARBA" id="ARBA00022771"/>
    </source>
</evidence>
<dbReference type="GO" id="GO:0008270">
    <property type="term" value="F:zinc ion binding"/>
    <property type="evidence" value="ECO:0007669"/>
    <property type="project" value="UniProtKB-KW"/>
</dbReference>
<organism evidence="8 9">
    <name type="scientific">Chloebia gouldiae</name>
    <name type="common">Gouldian finch</name>
    <name type="synonym">Erythrura gouldiae</name>
    <dbReference type="NCBI Taxonomy" id="44316"/>
    <lineage>
        <taxon>Eukaryota</taxon>
        <taxon>Metazoa</taxon>
        <taxon>Chordata</taxon>
        <taxon>Craniata</taxon>
        <taxon>Vertebrata</taxon>
        <taxon>Euteleostomi</taxon>
        <taxon>Archelosauria</taxon>
        <taxon>Archosauria</taxon>
        <taxon>Dinosauria</taxon>
        <taxon>Saurischia</taxon>
        <taxon>Theropoda</taxon>
        <taxon>Coelurosauria</taxon>
        <taxon>Aves</taxon>
        <taxon>Neognathae</taxon>
        <taxon>Neoaves</taxon>
        <taxon>Telluraves</taxon>
        <taxon>Australaves</taxon>
        <taxon>Passeriformes</taxon>
        <taxon>Passeroidea</taxon>
        <taxon>Passeridae</taxon>
        <taxon>Chloebia</taxon>
    </lineage>
</organism>
<dbReference type="InterPro" id="IPR013083">
    <property type="entry name" value="Znf_RING/FYVE/PHD"/>
</dbReference>
<evidence type="ECO:0000259" key="6">
    <source>
        <dbReference type="PROSITE" id="PS50089"/>
    </source>
</evidence>
<dbReference type="PROSITE" id="PS51805">
    <property type="entry name" value="EPHD"/>
    <property type="match status" value="1"/>
</dbReference>
<protein>
    <recommendedName>
        <fullName evidence="10">PHD-type domain-containing protein</fullName>
    </recommendedName>
</protein>
<dbReference type="Gene3D" id="3.30.40.10">
    <property type="entry name" value="Zinc/RING finger domain, C3HC4 (zinc finger)"/>
    <property type="match status" value="3"/>
</dbReference>
<evidence type="ECO:0000256" key="4">
    <source>
        <dbReference type="PROSITE-ProRule" id="PRU00175"/>
    </source>
</evidence>
<feature type="compositionally biased region" description="Basic residues" evidence="5">
    <location>
        <begin position="455"/>
        <end position="466"/>
    </location>
</feature>
<reference evidence="8 9" key="1">
    <citation type="journal article" date="2018" name="Proc. R. Soc. B">
        <title>A non-coding region near Follistatin controls head colour polymorphism in the Gouldian finch.</title>
        <authorList>
            <person name="Toomey M.B."/>
            <person name="Marques C.I."/>
            <person name="Andrade P."/>
            <person name="Araujo P.M."/>
            <person name="Sabatino S."/>
            <person name="Gazda M.A."/>
            <person name="Afonso S."/>
            <person name="Lopes R.J."/>
            <person name="Corbo J.C."/>
            <person name="Carneiro M."/>
        </authorList>
    </citation>
    <scope>NUCLEOTIDE SEQUENCE [LARGE SCALE GENOMIC DNA]</scope>
    <source>
        <strain evidence="8">Red01</strain>
        <tissue evidence="8">Muscle</tissue>
    </source>
</reference>
<dbReference type="PANTHER" id="PTHR12420">
    <property type="entry name" value="PHD FINGER PROTEIN"/>
    <property type="match status" value="1"/>
</dbReference>
<dbReference type="Pfam" id="PF13771">
    <property type="entry name" value="zf-HC5HC2H"/>
    <property type="match status" value="1"/>
</dbReference>
<feature type="compositionally biased region" description="Basic residues" evidence="5">
    <location>
        <begin position="383"/>
        <end position="394"/>
    </location>
</feature>
<feature type="compositionally biased region" description="Low complexity" evidence="5">
    <location>
        <begin position="355"/>
        <end position="368"/>
    </location>
</feature>
<evidence type="ECO:0000313" key="9">
    <source>
        <dbReference type="Proteomes" id="UP000276834"/>
    </source>
</evidence>
<evidence type="ECO:0000256" key="3">
    <source>
        <dbReference type="ARBA" id="ARBA00022833"/>
    </source>
</evidence>
<feature type="domain" description="RING-type" evidence="6">
    <location>
        <begin position="72"/>
        <end position="121"/>
    </location>
</feature>
<feature type="compositionally biased region" description="Basic and acidic residues" evidence="5">
    <location>
        <begin position="467"/>
        <end position="476"/>
    </location>
</feature>
<name>A0A3L8Q8A3_CHLGU</name>
<keyword evidence="3" id="KW-0862">Zinc</keyword>
<dbReference type="Pfam" id="PF26054">
    <property type="entry name" value="PHD_G2E3"/>
    <property type="match status" value="1"/>
</dbReference>
<evidence type="ECO:0000256" key="5">
    <source>
        <dbReference type="SAM" id="MobiDB-lite"/>
    </source>
</evidence>
<keyword evidence="2 4" id="KW-0863">Zinc-finger</keyword>
<dbReference type="InterPro" id="IPR034732">
    <property type="entry name" value="EPHD"/>
</dbReference>
<sequence length="549" mass="60962">MGLLGFFQRCCVCGLRGAAIMCSKEGCDRWFHLPCAKEGGCVNIYFTPYSSFCPVHRPKQDVEATPEPGTDCPICMEPVEDRKTFRTLVCPTCKRAWFHRDCIQGHAMSTGALFFQCPLCRNQKAFTVEMFIMGIRIPFRLVSYAWLTGQEVQGLCCSRSRPSSPGPALSRESGLQLHTRLGKALEEELGQPVPPSKEGSRNSLAFPFSIRLPTWEENDAYADLGERHSRCDARDCLYPGGREEAEEDGPWELLLCSSCAAEGTHRRCSGLENCIGSWECDSCAGPGRAFRDKPELSGPSLTRQSGLEPAHSSSESEAISSSSSALEPSGLGPKSSPAETRSHSSRQRTAQQQFLPSSSLDTSSPSTTRPANSSIPETENRGHSRHGGPGRGRTRYCQQGRAPNGPVRSRNRCDRRSRTTPRTERPRRRETPSRVSPRRSQSRQQGRALSPPVRSRSRRDSRHRTATRTERPRQRETSSGTSPRRSSSRLQRRGSNQPRPSRSRQDRSRRRAASAERPRHMGTPSGRSHRSNGSSQRRRASTGTSNSST</sequence>
<dbReference type="PROSITE" id="PS50089">
    <property type="entry name" value="ZF_RING_2"/>
    <property type="match status" value="1"/>
</dbReference>
<dbReference type="Pfam" id="PF13639">
    <property type="entry name" value="zf-RING_2"/>
    <property type="match status" value="1"/>
</dbReference>
<dbReference type="InterPro" id="IPR051188">
    <property type="entry name" value="PHD-type_Zinc_Finger"/>
</dbReference>
<dbReference type="InterPro" id="IPR001841">
    <property type="entry name" value="Znf_RING"/>
</dbReference>
<feature type="compositionally biased region" description="Basic and acidic residues" evidence="5">
    <location>
        <begin position="411"/>
        <end position="432"/>
    </location>
</feature>
<gene>
    <name evidence="8" type="ORF">DV515_00018169</name>
</gene>
<dbReference type="EMBL" id="QUSF01002549">
    <property type="protein sequence ID" value="RLV63540.1"/>
    <property type="molecule type" value="Genomic_DNA"/>
</dbReference>
<proteinExistence type="predicted"/>
<dbReference type="InterPro" id="IPR001965">
    <property type="entry name" value="Znf_PHD"/>
</dbReference>
<dbReference type="PANTHER" id="PTHR12420:SF47">
    <property type="entry name" value="PHD FINGER PROTEIN 7"/>
    <property type="match status" value="1"/>
</dbReference>
<dbReference type="InterPro" id="IPR011011">
    <property type="entry name" value="Znf_FYVE_PHD"/>
</dbReference>
<feature type="compositionally biased region" description="Polar residues" evidence="5">
    <location>
        <begin position="531"/>
        <end position="549"/>
    </location>
</feature>
<dbReference type="InterPro" id="IPR059102">
    <property type="entry name" value="PHD_PHF7/G2E3-like"/>
</dbReference>